<dbReference type="CDD" id="cd03801">
    <property type="entry name" value="GT4_PimA-like"/>
    <property type="match status" value="1"/>
</dbReference>
<dbReference type="InterPro" id="IPR001296">
    <property type="entry name" value="Glyco_trans_1"/>
</dbReference>
<proteinExistence type="predicted"/>
<evidence type="ECO:0000313" key="3">
    <source>
        <dbReference type="EMBL" id="MCX2977978.1"/>
    </source>
</evidence>
<dbReference type="Pfam" id="PF13439">
    <property type="entry name" value="Glyco_transf_4"/>
    <property type="match status" value="1"/>
</dbReference>
<evidence type="ECO:0000313" key="4">
    <source>
        <dbReference type="Proteomes" id="UP001143304"/>
    </source>
</evidence>
<dbReference type="Pfam" id="PF00534">
    <property type="entry name" value="Glycos_transf_1"/>
    <property type="match status" value="1"/>
</dbReference>
<dbReference type="InterPro" id="IPR028098">
    <property type="entry name" value="Glyco_trans_4-like_N"/>
</dbReference>
<evidence type="ECO:0000259" key="2">
    <source>
        <dbReference type="Pfam" id="PF13439"/>
    </source>
</evidence>
<name>A0ABT3T6T1_9GAMM</name>
<dbReference type="PANTHER" id="PTHR12526">
    <property type="entry name" value="GLYCOSYLTRANSFERASE"/>
    <property type="match status" value="1"/>
</dbReference>
<keyword evidence="4" id="KW-1185">Reference proteome</keyword>
<comment type="caution">
    <text evidence="3">The sequence shown here is derived from an EMBL/GenBank/DDBJ whole genome shotgun (WGS) entry which is preliminary data.</text>
</comment>
<gene>
    <name evidence="3" type="ORF">EYC82_11485</name>
</gene>
<reference evidence="3" key="1">
    <citation type="submission" date="2019-02" db="EMBL/GenBank/DDBJ databases">
        <authorList>
            <person name="Li S.-H."/>
        </authorList>
    </citation>
    <scope>NUCLEOTIDE SEQUENCE</scope>
    <source>
        <strain evidence="3">IMCC11814</strain>
    </source>
</reference>
<accession>A0ABT3T6T1</accession>
<evidence type="ECO:0000259" key="1">
    <source>
        <dbReference type="Pfam" id="PF00534"/>
    </source>
</evidence>
<dbReference type="PANTHER" id="PTHR12526:SF637">
    <property type="entry name" value="GLYCOSYLTRANSFERASE EPSF-RELATED"/>
    <property type="match status" value="1"/>
</dbReference>
<dbReference type="EMBL" id="SHNO01000001">
    <property type="protein sequence ID" value="MCX2977978.1"/>
    <property type="molecule type" value="Genomic_DNA"/>
</dbReference>
<dbReference type="Proteomes" id="UP001143304">
    <property type="component" value="Unassembled WGS sequence"/>
</dbReference>
<feature type="domain" description="Glycosyltransferase subfamily 4-like N-terminal" evidence="2">
    <location>
        <begin position="109"/>
        <end position="162"/>
    </location>
</feature>
<protein>
    <submittedName>
        <fullName evidence="3">Glycosyltransferase</fullName>
    </submittedName>
</protein>
<sequence>MTGTPQIQERSESDTNAKWYTAAPGEWVESTLLDGAPLERIRLPDKKNAARTGIYYSGLLEVCQRATEGPVVAQLLTNMRPQALPWIEQLKAAGVASLYSVSQFPTWQQKPLKRIFRTRGYREVYNAFDALVTNSEAIERFLRDIGVTSRIEYIPNGVNLSRFHPPRSTQDIEARTELRAKLGIREGHKVIVAVGAVMPRKGQDKILAAWRRILPQLPNTDLLFVGPRSDTHDPKLKEFGQQIDRLIATSGAPEQVHFTGIVDDVDNYLRAADLLILASGREGTPNSVLEGMATGLPCLVTPFLGLSEGIGRPEEHYRLVDREEEAIAAALTEILQDASRGQSLAENGLRYAIEQVDQENTLDRYAALYDELAAQRSSASQRKRR</sequence>
<organism evidence="3 4">
    <name type="scientific">Candidatus Marimicrobium litorale</name>
    <dbReference type="NCBI Taxonomy" id="2518991"/>
    <lineage>
        <taxon>Bacteria</taxon>
        <taxon>Pseudomonadati</taxon>
        <taxon>Pseudomonadota</taxon>
        <taxon>Gammaproteobacteria</taxon>
        <taxon>Cellvibrionales</taxon>
        <taxon>Halieaceae</taxon>
        <taxon>Marimicrobium</taxon>
    </lineage>
</organism>
<feature type="domain" description="Glycosyl transferase family 1" evidence="1">
    <location>
        <begin position="175"/>
        <end position="348"/>
    </location>
</feature>
<dbReference type="Gene3D" id="3.40.50.2000">
    <property type="entry name" value="Glycogen Phosphorylase B"/>
    <property type="match status" value="2"/>
</dbReference>
<dbReference type="SUPFAM" id="SSF53756">
    <property type="entry name" value="UDP-Glycosyltransferase/glycogen phosphorylase"/>
    <property type="match status" value="1"/>
</dbReference>